<sequence>MNKEATEETFSATIARRPKSNNTHDDKEPDNLTDLEVVQHPYGLFDKFKGLIVGKIFSVRERNESWEFFYGLSYTDALRVIEVELNFKYEVFYTKVSVLLNKSGYFLRFVSFSSLVAATTLFILDDKRSFKKFDIRVTYTLLYGALGLDFIAFVMLVFSDRTLVPTKRSEKKSFIGAIFKFFGFFKQYFIEIVMVPYLKIKCPEWSPCKKQPYTKYHRLSTRFAIRRWSGSISGYNFIIYCIGQCPKDTPRINFQSGFIRAISEVIKLVCFKIKQFQKNTFDKVAGYFGANDLIVTWKYKENNPFLQELWKFILDELKRKSEEVVNVDSAKKICSYRGENIIRESKDLDTELKGKLMPFVDSKEVTFDESLMLWYIATHLCYEEDDDEISKEKKYDDEVCGKLHFSKLLSDYMLYLLIMQPTMMSPIAGIGQRRFKDVYATYAETNAEAIRFFRRRDLEPGKKEDANKGSQIVKAACKNLLAVCTVIKPVHVKGDRSKSVLFHACRLAKQLNDLQDRNLKWRTIAKIWVEILSYAAANCRPTAHVQQIISAFPLPRFLFSIATSFETDGVIIKWCPTKAASQLLHDQLYKRVIHGLVFSASADCFVCCVFRDSGNVKPEWKSKFPMPTVKDDCVVLDGDPEVYLGRRIRCLEVNFDVAYENFIFDCYQIFFQENI</sequence>
<accession>A0ACB9PIE5</accession>
<evidence type="ECO:0000313" key="1">
    <source>
        <dbReference type="EMBL" id="KAI4347724.1"/>
    </source>
</evidence>
<evidence type="ECO:0000313" key="2">
    <source>
        <dbReference type="Proteomes" id="UP000828941"/>
    </source>
</evidence>
<name>A0ACB9PIE5_BAUVA</name>
<gene>
    <name evidence="1" type="ORF">L6164_008508</name>
</gene>
<protein>
    <submittedName>
        <fullName evidence="1">Uncharacterized protein</fullName>
    </submittedName>
</protein>
<dbReference type="Proteomes" id="UP000828941">
    <property type="component" value="Chromosome 4"/>
</dbReference>
<comment type="caution">
    <text evidence="1">The sequence shown here is derived from an EMBL/GenBank/DDBJ whole genome shotgun (WGS) entry which is preliminary data.</text>
</comment>
<organism evidence="1 2">
    <name type="scientific">Bauhinia variegata</name>
    <name type="common">Purple orchid tree</name>
    <name type="synonym">Phanera variegata</name>
    <dbReference type="NCBI Taxonomy" id="167791"/>
    <lineage>
        <taxon>Eukaryota</taxon>
        <taxon>Viridiplantae</taxon>
        <taxon>Streptophyta</taxon>
        <taxon>Embryophyta</taxon>
        <taxon>Tracheophyta</taxon>
        <taxon>Spermatophyta</taxon>
        <taxon>Magnoliopsida</taxon>
        <taxon>eudicotyledons</taxon>
        <taxon>Gunneridae</taxon>
        <taxon>Pentapetalae</taxon>
        <taxon>rosids</taxon>
        <taxon>fabids</taxon>
        <taxon>Fabales</taxon>
        <taxon>Fabaceae</taxon>
        <taxon>Cercidoideae</taxon>
        <taxon>Cercideae</taxon>
        <taxon>Bauhiniinae</taxon>
        <taxon>Bauhinia</taxon>
    </lineage>
</organism>
<dbReference type="EMBL" id="CM039429">
    <property type="protein sequence ID" value="KAI4347724.1"/>
    <property type="molecule type" value="Genomic_DNA"/>
</dbReference>
<proteinExistence type="predicted"/>
<keyword evidence="2" id="KW-1185">Reference proteome</keyword>
<reference evidence="1 2" key="1">
    <citation type="journal article" date="2022" name="DNA Res.">
        <title>Chromosomal-level genome assembly of the orchid tree Bauhinia variegata (Leguminosae; Cercidoideae) supports the allotetraploid origin hypothesis of Bauhinia.</title>
        <authorList>
            <person name="Zhong Y."/>
            <person name="Chen Y."/>
            <person name="Zheng D."/>
            <person name="Pang J."/>
            <person name="Liu Y."/>
            <person name="Luo S."/>
            <person name="Meng S."/>
            <person name="Qian L."/>
            <person name="Wei D."/>
            <person name="Dai S."/>
            <person name="Zhou R."/>
        </authorList>
    </citation>
    <scope>NUCLEOTIDE SEQUENCE [LARGE SCALE GENOMIC DNA]</scope>
    <source>
        <strain evidence="1">BV-YZ2020</strain>
    </source>
</reference>